<comment type="subunit">
    <text evidence="17">Homotetramer.</text>
</comment>
<dbReference type="NCBIfam" id="TIGR00197">
    <property type="entry name" value="yjeF_nterm"/>
    <property type="match status" value="1"/>
</dbReference>
<evidence type="ECO:0000256" key="12">
    <source>
        <dbReference type="ARBA" id="ARBA00023239"/>
    </source>
</evidence>
<evidence type="ECO:0000256" key="6">
    <source>
        <dbReference type="ARBA" id="ARBA00022741"/>
    </source>
</evidence>
<dbReference type="CDD" id="cd01171">
    <property type="entry name" value="YXKO-related"/>
    <property type="match status" value="1"/>
</dbReference>
<evidence type="ECO:0000256" key="3">
    <source>
        <dbReference type="ARBA" id="ARBA00006001"/>
    </source>
</evidence>
<dbReference type="InterPro" id="IPR000631">
    <property type="entry name" value="CARKD"/>
</dbReference>
<comment type="similarity">
    <text evidence="17">Belongs to the NnrD/CARKD family.</text>
</comment>
<keyword evidence="12 17" id="KW-0456">Lyase</keyword>
<feature type="binding site" evidence="18">
    <location>
        <begin position="65"/>
        <end position="69"/>
    </location>
    <ligand>
        <name>(6S)-NADPHX</name>
        <dbReference type="ChEBI" id="CHEBI:64076"/>
    </ligand>
</feature>
<evidence type="ECO:0000313" key="23">
    <source>
        <dbReference type="Proteomes" id="UP000494245"/>
    </source>
</evidence>
<dbReference type="Pfam" id="PF03853">
    <property type="entry name" value="YjeF_N"/>
    <property type="match status" value="1"/>
</dbReference>
<dbReference type="Gene3D" id="3.40.1190.20">
    <property type="match status" value="1"/>
</dbReference>
<accession>A0A6V8LRR8</accession>
<evidence type="ECO:0000256" key="10">
    <source>
        <dbReference type="ARBA" id="ARBA00023027"/>
    </source>
</evidence>
<evidence type="ECO:0000256" key="13">
    <source>
        <dbReference type="ARBA" id="ARBA00023268"/>
    </source>
</evidence>
<dbReference type="GO" id="GO:0110051">
    <property type="term" value="P:metabolite repair"/>
    <property type="evidence" value="ECO:0007669"/>
    <property type="project" value="TreeGrafter"/>
</dbReference>
<comment type="cofactor">
    <cofactor evidence="18 19">
        <name>K(+)</name>
        <dbReference type="ChEBI" id="CHEBI:29103"/>
    </cofactor>
    <text evidence="18 19">Binds 1 potassium ion per subunit.</text>
</comment>
<feature type="binding site" evidence="17">
    <location>
        <position position="386"/>
    </location>
    <ligand>
        <name>(6S)-NADPHX</name>
        <dbReference type="ChEBI" id="CHEBI:64076"/>
    </ligand>
</feature>
<evidence type="ECO:0000256" key="2">
    <source>
        <dbReference type="ARBA" id="ARBA00000909"/>
    </source>
</evidence>
<keyword evidence="5 18" id="KW-0479">Metal-binding</keyword>
<comment type="catalytic activity">
    <reaction evidence="1 18 19">
        <text>(6R)-NADHX = (6S)-NADHX</text>
        <dbReference type="Rhea" id="RHEA:32215"/>
        <dbReference type="ChEBI" id="CHEBI:64074"/>
        <dbReference type="ChEBI" id="CHEBI:64075"/>
        <dbReference type="EC" id="5.1.99.6"/>
    </reaction>
</comment>
<keyword evidence="23" id="KW-1185">Reference proteome</keyword>
<comment type="cofactor">
    <cofactor evidence="17">
        <name>Mg(2+)</name>
        <dbReference type="ChEBI" id="CHEBI:18420"/>
    </cofactor>
</comment>
<feature type="domain" description="YjeF C-terminal" evidence="20">
    <location>
        <begin position="234"/>
        <end position="515"/>
    </location>
</feature>
<comment type="catalytic activity">
    <reaction evidence="15 17 19">
        <text>(6S)-NADHX + ADP = AMP + phosphate + NADH + H(+)</text>
        <dbReference type="Rhea" id="RHEA:32223"/>
        <dbReference type="ChEBI" id="CHEBI:15378"/>
        <dbReference type="ChEBI" id="CHEBI:43474"/>
        <dbReference type="ChEBI" id="CHEBI:57945"/>
        <dbReference type="ChEBI" id="CHEBI:64074"/>
        <dbReference type="ChEBI" id="CHEBI:456215"/>
        <dbReference type="ChEBI" id="CHEBI:456216"/>
        <dbReference type="EC" id="4.2.1.136"/>
    </reaction>
</comment>
<feature type="binding site" evidence="17">
    <location>
        <position position="455"/>
    </location>
    <ligand>
        <name>AMP</name>
        <dbReference type="ChEBI" id="CHEBI:456215"/>
    </ligand>
</feature>
<evidence type="ECO:0000256" key="1">
    <source>
        <dbReference type="ARBA" id="ARBA00000013"/>
    </source>
</evidence>
<dbReference type="Pfam" id="PF01256">
    <property type="entry name" value="Carb_kinase"/>
    <property type="match status" value="1"/>
</dbReference>
<organism evidence="22 23">
    <name type="scientific">Fundidesulfovibrio magnetotacticus</name>
    <dbReference type="NCBI Taxonomy" id="2730080"/>
    <lineage>
        <taxon>Bacteria</taxon>
        <taxon>Pseudomonadati</taxon>
        <taxon>Thermodesulfobacteriota</taxon>
        <taxon>Desulfovibrionia</taxon>
        <taxon>Desulfovibrionales</taxon>
        <taxon>Desulfovibrionaceae</taxon>
        <taxon>Fundidesulfovibrio</taxon>
    </lineage>
</organism>
<comment type="similarity">
    <text evidence="18">Belongs to the NnrE/AIBP family.</text>
</comment>
<keyword evidence="10 17" id="KW-0520">NAD</keyword>
<comment type="caution">
    <text evidence="22">The sequence shown here is derived from an EMBL/GenBank/DDBJ whole genome shotgun (WGS) entry which is preliminary data.</text>
</comment>
<feature type="binding site" evidence="17">
    <location>
        <position position="456"/>
    </location>
    <ligand>
        <name>(6S)-NADPHX</name>
        <dbReference type="ChEBI" id="CHEBI:64076"/>
    </ligand>
</feature>
<evidence type="ECO:0000259" key="21">
    <source>
        <dbReference type="PROSITE" id="PS51385"/>
    </source>
</evidence>
<comment type="catalytic activity">
    <reaction evidence="2 18 19">
        <text>(6R)-NADPHX = (6S)-NADPHX</text>
        <dbReference type="Rhea" id="RHEA:32227"/>
        <dbReference type="ChEBI" id="CHEBI:64076"/>
        <dbReference type="ChEBI" id="CHEBI:64077"/>
        <dbReference type="EC" id="5.1.99.6"/>
    </reaction>
</comment>
<dbReference type="EC" id="4.2.1.136" evidence="19"/>
<protein>
    <recommendedName>
        <fullName evidence="19">Bifunctional NAD(P)H-hydrate repair enzyme</fullName>
    </recommendedName>
    <alternativeName>
        <fullName evidence="19">Nicotinamide nucleotide repair protein</fullName>
    </alternativeName>
    <domain>
        <recommendedName>
            <fullName evidence="19">ADP-dependent (S)-NAD(P)H-hydrate dehydratase</fullName>
            <ecNumber evidence="19">4.2.1.136</ecNumber>
        </recommendedName>
        <alternativeName>
            <fullName evidence="19">ADP-dependent NAD(P)HX dehydratase</fullName>
        </alternativeName>
    </domain>
    <domain>
        <recommendedName>
            <fullName evidence="19">NAD(P)H-hydrate epimerase</fullName>
            <ecNumber evidence="19">5.1.99.6</ecNumber>
        </recommendedName>
    </domain>
</protein>
<keyword evidence="7 17" id="KW-0067">ATP-binding</keyword>
<keyword evidence="11 18" id="KW-0413">Isomerase</keyword>
<keyword evidence="8 17" id="KW-0521">NADP</keyword>
<evidence type="ECO:0000256" key="8">
    <source>
        <dbReference type="ARBA" id="ARBA00022857"/>
    </source>
</evidence>
<feature type="binding site" evidence="17">
    <location>
        <position position="269"/>
    </location>
    <ligand>
        <name>(6S)-NADPHX</name>
        <dbReference type="ChEBI" id="CHEBI:64076"/>
    </ligand>
</feature>
<comment type="catalytic activity">
    <reaction evidence="16 17 19">
        <text>(6S)-NADPHX + ADP = AMP + phosphate + NADPH + H(+)</text>
        <dbReference type="Rhea" id="RHEA:32235"/>
        <dbReference type="ChEBI" id="CHEBI:15378"/>
        <dbReference type="ChEBI" id="CHEBI:43474"/>
        <dbReference type="ChEBI" id="CHEBI:57783"/>
        <dbReference type="ChEBI" id="CHEBI:64076"/>
        <dbReference type="ChEBI" id="CHEBI:456215"/>
        <dbReference type="ChEBI" id="CHEBI:456216"/>
        <dbReference type="EC" id="4.2.1.136"/>
    </reaction>
</comment>
<evidence type="ECO:0000256" key="15">
    <source>
        <dbReference type="ARBA" id="ARBA00048238"/>
    </source>
</evidence>
<evidence type="ECO:0000313" key="22">
    <source>
        <dbReference type="EMBL" id="GFK95172.1"/>
    </source>
</evidence>
<evidence type="ECO:0000256" key="17">
    <source>
        <dbReference type="HAMAP-Rule" id="MF_01965"/>
    </source>
</evidence>
<comment type="similarity">
    <text evidence="3 19">In the N-terminal section; belongs to the NnrE/AIBP family.</text>
</comment>
<evidence type="ECO:0000256" key="7">
    <source>
        <dbReference type="ARBA" id="ARBA00022840"/>
    </source>
</evidence>
<sequence>MIDPLLTAPLLTPAEMNAWDREAARLGLKTELLMENASREALHALAEKLDGVRGKSVLCLAGPGNNGGDAVALARHLHDAGAEVVLGLARPSGAHKGAPGFHLRLARRAGVVVLRAAQALEEAKAQPPDAVVDGLLGTGLSGDPRPDTAALIDAVNRLGQRSFVLALDIPSGLCGLTGRPGSPTVIADATVSFETAKLGLALPQASPYVGELLVRPIGIPRAVREALPPAHRLLAPELALMLPLPDPAMHKGAAGRLLVLGGSPGLTGAPFLSALGALRCGAGLVTAACPRGLEPVLKAGCPDVMTLPLGEGEQWDASMAAPIREHLEAWDALVIGPGLGRTPGAARFLEALLQGGPLPPAVWDADALFWLAAHPRRLERSVITPHPGEAARMLGLAIPEIESDRAGCVRRLAESTGAAVVLKGPASLICQGGDPSGSVYVSPFAEPNLAVGGSGDVLSGVAGSLLARGVSPLLAACLGVYWHGLAGRLVSGEFPYRGNLASEIVQALPRALTEWLDAES</sequence>
<dbReference type="PANTHER" id="PTHR12592:SF0">
    <property type="entry name" value="ATP-DEPENDENT (S)-NAD(P)H-HYDRATE DEHYDRATASE"/>
    <property type="match status" value="1"/>
</dbReference>
<dbReference type="SUPFAM" id="SSF64153">
    <property type="entry name" value="YjeF N-terminal domain-like"/>
    <property type="match status" value="1"/>
</dbReference>
<gene>
    <name evidence="22" type="primary">nnr</name>
    <name evidence="17" type="synonym">nnrD</name>
    <name evidence="18" type="synonym">nnrE</name>
    <name evidence="22" type="ORF">NNJEOMEG_03030</name>
</gene>
<dbReference type="PANTHER" id="PTHR12592">
    <property type="entry name" value="ATP-DEPENDENT (S)-NAD(P)H-HYDRATE DEHYDRATASE FAMILY MEMBER"/>
    <property type="match status" value="1"/>
</dbReference>
<dbReference type="InterPro" id="IPR030677">
    <property type="entry name" value="Nnr"/>
</dbReference>
<feature type="binding site" evidence="18">
    <location>
        <position position="133"/>
    </location>
    <ligand>
        <name>K(+)</name>
        <dbReference type="ChEBI" id="CHEBI:29103"/>
    </ligand>
</feature>
<evidence type="ECO:0000256" key="14">
    <source>
        <dbReference type="ARBA" id="ARBA00025153"/>
    </source>
</evidence>
<evidence type="ECO:0000259" key="20">
    <source>
        <dbReference type="PROSITE" id="PS51383"/>
    </source>
</evidence>
<feature type="binding site" evidence="18">
    <location>
        <position position="168"/>
    </location>
    <ligand>
        <name>(6S)-NADPHX</name>
        <dbReference type="ChEBI" id="CHEBI:64076"/>
    </ligand>
</feature>
<comment type="similarity">
    <text evidence="4 19">In the C-terminal section; belongs to the NnrD/CARKD family.</text>
</comment>
<dbReference type="Gene3D" id="3.40.50.10260">
    <property type="entry name" value="YjeF N-terminal domain"/>
    <property type="match status" value="1"/>
</dbReference>
<dbReference type="HAMAP" id="MF_01966">
    <property type="entry name" value="NADHX_epimerase"/>
    <property type="match status" value="1"/>
</dbReference>
<feature type="binding site" evidence="18">
    <location>
        <position position="66"/>
    </location>
    <ligand>
        <name>K(+)</name>
        <dbReference type="ChEBI" id="CHEBI:29103"/>
    </ligand>
</feature>
<dbReference type="InterPro" id="IPR036652">
    <property type="entry name" value="YjeF_N_dom_sf"/>
</dbReference>
<comment type="function">
    <text evidence="14 19">Bifunctional enzyme that catalyzes the epimerization of the S- and R-forms of NAD(P)HX and the dehydration of the S-form of NAD(P)HX at the expense of ADP, which is converted to AMP. This allows the repair of both epimers of NAD(P)HX, a damaged form of NAD(P)H that is a result of enzymatic or heat-dependent hydration.</text>
</comment>
<name>A0A6V8LRR8_9BACT</name>
<evidence type="ECO:0000256" key="11">
    <source>
        <dbReference type="ARBA" id="ARBA00023235"/>
    </source>
</evidence>
<reference evidence="22 23" key="1">
    <citation type="submission" date="2020-04" db="EMBL/GenBank/DDBJ databases">
        <authorList>
            <consortium name="Desulfovibrio sp. FSS-1 genome sequencing consortium"/>
            <person name="Shimoshige H."/>
            <person name="Kobayashi H."/>
            <person name="Maekawa T."/>
        </authorList>
    </citation>
    <scope>NUCLEOTIDE SEQUENCE [LARGE SCALE GENOMIC DNA]</scope>
    <source>
        <strain evidence="22 23">SIID29052-01</strain>
    </source>
</reference>
<evidence type="ECO:0000256" key="19">
    <source>
        <dbReference type="PIRNR" id="PIRNR017184"/>
    </source>
</evidence>
<dbReference type="Proteomes" id="UP000494245">
    <property type="component" value="Unassembled WGS sequence"/>
</dbReference>
<dbReference type="NCBIfam" id="TIGR00196">
    <property type="entry name" value="yjeF_cterm"/>
    <property type="match status" value="1"/>
</dbReference>
<dbReference type="HAMAP" id="MF_01965">
    <property type="entry name" value="NADHX_dehydratase"/>
    <property type="match status" value="1"/>
</dbReference>
<dbReference type="GO" id="GO:0052855">
    <property type="term" value="F:ADP-dependent NAD(P)H-hydrate dehydratase activity"/>
    <property type="evidence" value="ECO:0007669"/>
    <property type="project" value="UniProtKB-UniRule"/>
</dbReference>
<reference evidence="22 23" key="2">
    <citation type="submission" date="2020-05" db="EMBL/GenBank/DDBJ databases">
        <title>Draft genome sequence of Desulfovibrio sp. strainFSS-1.</title>
        <authorList>
            <person name="Shimoshige H."/>
            <person name="Kobayashi H."/>
            <person name="Maekawa T."/>
        </authorList>
    </citation>
    <scope>NUCLEOTIDE SEQUENCE [LARGE SCALE GENOMIC DNA]</scope>
    <source>
        <strain evidence="22 23">SIID29052-01</strain>
    </source>
</reference>
<feature type="binding site" evidence="17">
    <location>
        <position position="338"/>
    </location>
    <ligand>
        <name>(6S)-NADPHX</name>
        <dbReference type="ChEBI" id="CHEBI:64076"/>
    </ligand>
</feature>
<feature type="domain" description="YjeF N-terminal" evidence="21">
    <location>
        <begin position="16"/>
        <end position="225"/>
    </location>
</feature>
<dbReference type="SUPFAM" id="SSF53613">
    <property type="entry name" value="Ribokinase-like"/>
    <property type="match status" value="1"/>
</dbReference>
<dbReference type="PROSITE" id="PS51383">
    <property type="entry name" value="YJEF_C_3"/>
    <property type="match status" value="1"/>
</dbReference>
<dbReference type="EC" id="5.1.99.6" evidence="19"/>
<feature type="binding site" evidence="17">
    <location>
        <begin position="423"/>
        <end position="427"/>
    </location>
    <ligand>
        <name>AMP</name>
        <dbReference type="ChEBI" id="CHEBI:456215"/>
    </ligand>
</feature>
<comment type="function">
    <text evidence="18">Catalyzes the epimerization of the S- and R-forms of NAD(P)HX, a damaged form of NAD(P)H that is a result of enzymatic or heat-dependent hydration. This is a prerequisite for the S-specific NAD(P)H-hydrate dehydratase to allow the repair of both epimers of NAD(P)HX.</text>
</comment>
<evidence type="ECO:0000256" key="18">
    <source>
        <dbReference type="HAMAP-Rule" id="MF_01966"/>
    </source>
</evidence>
<dbReference type="GO" id="GO:0046872">
    <property type="term" value="F:metal ion binding"/>
    <property type="evidence" value="ECO:0007669"/>
    <property type="project" value="UniProtKB-UniRule"/>
</dbReference>
<dbReference type="InterPro" id="IPR004443">
    <property type="entry name" value="YjeF_N_dom"/>
</dbReference>
<evidence type="ECO:0000256" key="9">
    <source>
        <dbReference type="ARBA" id="ARBA00022958"/>
    </source>
</evidence>
<keyword evidence="6 17" id="KW-0547">Nucleotide-binding</keyword>
<dbReference type="PROSITE" id="PS51385">
    <property type="entry name" value="YJEF_N"/>
    <property type="match status" value="1"/>
</dbReference>
<comment type="function">
    <text evidence="17">Catalyzes the dehydration of the S-form of NAD(P)HX at the expense of ADP, which is converted to AMP. Together with NAD(P)HX epimerase, which catalyzes the epimerization of the S- and R-forms, the enzyme allows the repair of both epimers of NAD(P)HX, a damaged form of NAD(P)H that is a result of enzymatic or heat-dependent hydration.</text>
</comment>
<dbReference type="AlphaFoldDB" id="A0A6V8LRR8"/>
<keyword evidence="13" id="KW-0511">Multifunctional enzyme</keyword>
<dbReference type="PIRSF" id="PIRSF017184">
    <property type="entry name" value="Nnr"/>
    <property type="match status" value="1"/>
</dbReference>
<dbReference type="GO" id="GO:0005524">
    <property type="term" value="F:ATP binding"/>
    <property type="evidence" value="ECO:0007669"/>
    <property type="project" value="UniProtKB-UniRule"/>
</dbReference>
<dbReference type="EMBL" id="BLTE01000014">
    <property type="protein sequence ID" value="GFK95172.1"/>
    <property type="molecule type" value="Genomic_DNA"/>
</dbReference>
<dbReference type="GO" id="GO:0052856">
    <property type="term" value="F:NAD(P)HX epimerase activity"/>
    <property type="evidence" value="ECO:0007669"/>
    <property type="project" value="UniProtKB-UniRule"/>
</dbReference>
<proteinExistence type="inferred from homology"/>
<dbReference type="InterPro" id="IPR029056">
    <property type="entry name" value="Ribokinase-like"/>
</dbReference>
<comment type="caution">
    <text evidence="18">Lacks conserved residue(s) required for the propagation of feature annotation.</text>
</comment>
<keyword evidence="9 18" id="KW-0630">Potassium</keyword>
<feature type="binding site" evidence="18">
    <location>
        <position position="171"/>
    </location>
    <ligand>
        <name>K(+)</name>
        <dbReference type="ChEBI" id="CHEBI:29103"/>
    </ligand>
</feature>
<evidence type="ECO:0000256" key="5">
    <source>
        <dbReference type="ARBA" id="ARBA00022723"/>
    </source>
</evidence>
<evidence type="ECO:0000256" key="16">
    <source>
        <dbReference type="ARBA" id="ARBA00049209"/>
    </source>
</evidence>
<dbReference type="GO" id="GO:0046496">
    <property type="term" value="P:nicotinamide nucleotide metabolic process"/>
    <property type="evidence" value="ECO:0007669"/>
    <property type="project" value="UniProtKB-UniRule"/>
</dbReference>
<feature type="binding site" evidence="18">
    <location>
        <begin position="137"/>
        <end position="143"/>
    </location>
    <ligand>
        <name>(6S)-NADPHX</name>
        <dbReference type="ChEBI" id="CHEBI:64076"/>
    </ligand>
</feature>
<evidence type="ECO:0000256" key="4">
    <source>
        <dbReference type="ARBA" id="ARBA00009524"/>
    </source>
</evidence>